<dbReference type="PANTHER" id="PTHR11360:SF250">
    <property type="entry name" value="MFS-TYPE TRANSPORTER AFUA_1G00970"/>
    <property type="match status" value="1"/>
</dbReference>
<gene>
    <name evidence="5" type="ORF">P170DRAFT_391521</name>
</gene>
<feature type="transmembrane region" description="Helical" evidence="3">
    <location>
        <begin position="180"/>
        <end position="202"/>
    </location>
</feature>
<comment type="similarity">
    <text evidence="2">Belongs to the major facilitator superfamily. Monocarboxylate porter (TC 2.A.1.13) family.</text>
</comment>
<dbReference type="AlphaFoldDB" id="A0A2I2FWJ2"/>
<evidence type="ECO:0000313" key="5">
    <source>
        <dbReference type="EMBL" id="PLB44998.1"/>
    </source>
</evidence>
<feature type="transmembrane region" description="Helical" evidence="3">
    <location>
        <begin position="277"/>
        <end position="295"/>
    </location>
</feature>
<sequence length="427" mass="45848">MGKQDDPAVVQKPPSEYTRRAWLVIVGASLGAFCSVGFMNSFGLFEAHYATDQLANESQSTIAWLGAIAIFFIFSVSVISGAIQDVLGPRLPMIIGAVGMVFALMMTSLCKEFYQFLLAQGVLLGISMALLVCPMLGLVGQYIKVKRGLALGIVISGSSLGGVIWPIVINQLLKKPNVGFGWTMRIVGFIMMPLLALCCLWCRPPLETPSPTAHQPNADDSESQEQKADPQKTDYSFLRTPTVILTCVAFFIIYFGMFSPFFYTTSYSLEKGFSDDLSFYTTCIINGASFFGRLIPGILADRYGRFNCCFVATFFSGIIALCWTKATSVAGLVVFSAAYGFSSGGILSLQQACAIQISTPRTIGLTIGVVMASTSLSAMAGVPISGELVAKYGYLSLSIYSGVSLLLGSLLLITARMAQSTKLYAAV</sequence>
<keyword evidence="3" id="KW-0472">Membrane</keyword>
<feature type="transmembrane region" description="Helical" evidence="3">
    <location>
        <begin position="362"/>
        <end position="386"/>
    </location>
</feature>
<dbReference type="VEuPathDB" id="FungiDB:P170DRAFT_391521"/>
<evidence type="ECO:0000313" key="6">
    <source>
        <dbReference type="Proteomes" id="UP000234275"/>
    </source>
</evidence>
<dbReference type="RefSeq" id="XP_024700300.1">
    <property type="nucleotide sequence ID" value="XM_024845943.1"/>
</dbReference>
<evidence type="ECO:0000256" key="1">
    <source>
        <dbReference type="ARBA" id="ARBA00004141"/>
    </source>
</evidence>
<organism evidence="5 6">
    <name type="scientific">Aspergillus steynii IBT 23096</name>
    <dbReference type="NCBI Taxonomy" id="1392250"/>
    <lineage>
        <taxon>Eukaryota</taxon>
        <taxon>Fungi</taxon>
        <taxon>Dikarya</taxon>
        <taxon>Ascomycota</taxon>
        <taxon>Pezizomycotina</taxon>
        <taxon>Eurotiomycetes</taxon>
        <taxon>Eurotiomycetidae</taxon>
        <taxon>Eurotiales</taxon>
        <taxon>Aspergillaceae</taxon>
        <taxon>Aspergillus</taxon>
        <taxon>Aspergillus subgen. Circumdati</taxon>
    </lineage>
</organism>
<comment type="caution">
    <text evidence="5">The sequence shown here is derived from an EMBL/GenBank/DDBJ whole genome shotgun (WGS) entry which is preliminary data.</text>
</comment>
<reference evidence="5 6" key="1">
    <citation type="submission" date="2016-12" db="EMBL/GenBank/DDBJ databases">
        <title>The genomes of Aspergillus section Nigri reveals drivers in fungal speciation.</title>
        <authorList>
            <consortium name="DOE Joint Genome Institute"/>
            <person name="Vesth T.C."/>
            <person name="Nybo J."/>
            <person name="Theobald S."/>
            <person name="Brandl J."/>
            <person name="Frisvad J.C."/>
            <person name="Nielsen K.F."/>
            <person name="Lyhne E.K."/>
            <person name="Kogle M.E."/>
            <person name="Kuo A."/>
            <person name="Riley R."/>
            <person name="Clum A."/>
            <person name="Nolan M."/>
            <person name="Lipzen A."/>
            <person name="Salamov A."/>
            <person name="Henrissat B."/>
            <person name="Wiebenga A."/>
            <person name="De Vries R.P."/>
            <person name="Grigoriev I.V."/>
            <person name="Mortensen U.H."/>
            <person name="Andersen M.R."/>
            <person name="Baker S.E."/>
        </authorList>
    </citation>
    <scope>NUCLEOTIDE SEQUENCE [LARGE SCALE GENOMIC DNA]</scope>
    <source>
        <strain evidence="5 6">IBT 23096</strain>
    </source>
</reference>
<dbReference type="GeneID" id="36553642"/>
<dbReference type="PANTHER" id="PTHR11360">
    <property type="entry name" value="MONOCARBOXYLATE TRANSPORTER"/>
    <property type="match status" value="1"/>
</dbReference>
<feature type="transmembrane region" description="Helical" evidence="3">
    <location>
        <begin position="237"/>
        <end position="257"/>
    </location>
</feature>
<feature type="domain" description="Major facilitator superfamily (MFS) profile" evidence="4">
    <location>
        <begin position="24"/>
        <end position="420"/>
    </location>
</feature>
<dbReference type="SUPFAM" id="SSF103473">
    <property type="entry name" value="MFS general substrate transporter"/>
    <property type="match status" value="1"/>
</dbReference>
<proteinExistence type="inferred from homology"/>
<dbReference type="InterPro" id="IPR020846">
    <property type="entry name" value="MFS_dom"/>
</dbReference>
<dbReference type="EMBL" id="MSFO01000008">
    <property type="protein sequence ID" value="PLB44998.1"/>
    <property type="molecule type" value="Genomic_DNA"/>
</dbReference>
<dbReference type="InterPro" id="IPR011701">
    <property type="entry name" value="MFS"/>
</dbReference>
<dbReference type="GO" id="GO:0022857">
    <property type="term" value="F:transmembrane transporter activity"/>
    <property type="evidence" value="ECO:0007669"/>
    <property type="project" value="InterPro"/>
</dbReference>
<feature type="transmembrane region" description="Helical" evidence="3">
    <location>
        <begin position="113"/>
        <end position="136"/>
    </location>
</feature>
<evidence type="ECO:0000256" key="3">
    <source>
        <dbReference type="SAM" id="Phobius"/>
    </source>
</evidence>
<dbReference type="OrthoDB" id="6499973at2759"/>
<comment type="subcellular location">
    <subcellularLocation>
        <location evidence="1">Membrane</location>
        <topology evidence="1">Multi-pass membrane protein</topology>
    </subcellularLocation>
</comment>
<keyword evidence="3" id="KW-0812">Transmembrane</keyword>
<dbReference type="PROSITE" id="PS50850">
    <property type="entry name" value="MFS"/>
    <property type="match status" value="1"/>
</dbReference>
<keyword evidence="3" id="KW-1133">Transmembrane helix</keyword>
<feature type="transmembrane region" description="Helical" evidence="3">
    <location>
        <begin position="307"/>
        <end position="326"/>
    </location>
</feature>
<name>A0A2I2FWJ2_9EURO</name>
<dbReference type="InterPro" id="IPR050327">
    <property type="entry name" value="Proton-linked_MCT"/>
</dbReference>
<protein>
    <submittedName>
        <fullName evidence="5">Putative MFS monocarboxylate transporter</fullName>
    </submittedName>
</protein>
<evidence type="ECO:0000259" key="4">
    <source>
        <dbReference type="PROSITE" id="PS50850"/>
    </source>
</evidence>
<feature type="transmembrane region" description="Helical" evidence="3">
    <location>
        <begin position="392"/>
        <end position="413"/>
    </location>
</feature>
<dbReference type="CDD" id="cd17352">
    <property type="entry name" value="MFS_MCT_SLC16"/>
    <property type="match status" value="1"/>
</dbReference>
<evidence type="ECO:0000256" key="2">
    <source>
        <dbReference type="ARBA" id="ARBA00006727"/>
    </source>
</evidence>
<keyword evidence="6" id="KW-1185">Reference proteome</keyword>
<dbReference type="GO" id="GO:0016020">
    <property type="term" value="C:membrane"/>
    <property type="evidence" value="ECO:0007669"/>
    <property type="project" value="UniProtKB-SubCell"/>
</dbReference>
<dbReference type="Gene3D" id="1.20.1250.20">
    <property type="entry name" value="MFS general substrate transporter like domains"/>
    <property type="match status" value="1"/>
</dbReference>
<accession>A0A2I2FWJ2</accession>
<dbReference type="InterPro" id="IPR036259">
    <property type="entry name" value="MFS_trans_sf"/>
</dbReference>
<dbReference type="Pfam" id="PF07690">
    <property type="entry name" value="MFS_1"/>
    <property type="match status" value="1"/>
</dbReference>
<dbReference type="Proteomes" id="UP000234275">
    <property type="component" value="Unassembled WGS sequence"/>
</dbReference>
<feature type="transmembrane region" description="Helical" evidence="3">
    <location>
        <begin position="21"/>
        <end position="42"/>
    </location>
</feature>
<feature type="transmembrane region" description="Helical" evidence="3">
    <location>
        <begin position="90"/>
        <end position="107"/>
    </location>
</feature>
<feature type="transmembrane region" description="Helical" evidence="3">
    <location>
        <begin position="148"/>
        <end position="168"/>
    </location>
</feature>
<feature type="transmembrane region" description="Helical" evidence="3">
    <location>
        <begin position="62"/>
        <end position="83"/>
    </location>
</feature>
<feature type="transmembrane region" description="Helical" evidence="3">
    <location>
        <begin position="332"/>
        <end position="350"/>
    </location>
</feature>